<protein>
    <submittedName>
        <fullName evidence="5">2,4-dihydroxyhept-2-ene-1,7-dioic acid aldolase</fullName>
        <ecNumber evidence="5">4.1.2.-</ecNumber>
    </submittedName>
</protein>
<dbReference type="Pfam" id="PF03328">
    <property type="entry name" value="HpcH_HpaI"/>
    <property type="match status" value="1"/>
</dbReference>
<dbReference type="InterPro" id="IPR015813">
    <property type="entry name" value="Pyrv/PenolPyrv_kinase-like_dom"/>
</dbReference>
<evidence type="ECO:0000259" key="4">
    <source>
        <dbReference type="Pfam" id="PF03328"/>
    </source>
</evidence>
<evidence type="ECO:0000256" key="1">
    <source>
        <dbReference type="ARBA" id="ARBA00005568"/>
    </source>
</evidence>
<dbReference type="PANTHER" id="PTHR30502:SF0">
    <property type="entry name" value="PHOSPHOENOLPYRUVATE CARBOXYLASE FAMILY PROTEIN"/>
    <property type="match status" value="1"/>
</dbReference>
<dbReference type="PANTHER" id="PTHR30502">
    <property type="entry name" value="2-KETO-3-DEOXY-L-RHAMNONATE ALDOLASE"/>
    <property type="match status" value="1"/>
</dbReference>
<dbReference type="Gene3D" id="3.20.20.60">
    <property type="entry name" value="Phosphoenolpyruvate-binding domains"/>
    <property type="match status" value="1"/>
</dbReference>
<gene>
    <name evidence="5" type="primary">hpcH</name>
    <name evidence="5" type="ORF">NCTC10821_05715</name>
</gene>
<accession>A0A378TN11</accession>
<evidence type="ECO:0000256" key="3">
    <source>
        <dbReference type="ARBA" id="ARBA00023239"/>
    </source>
</evidence>
<dbReference type="SUPFAM" id="SSF51621">
    <property type="entry name" value="Phosphoenolpyruvate/pyruvate domain"/>
    <property type="match status" value="1"/>
</dbReference>
<dbReference type="InterPro" id="IPR050251">
    <property type="entry name" value="HpcH-HpaI_aldolase"/>
</dbReference>
<evidence type="ECO:0000313" key="5">
    <source>
        <dbReference type="EMBL" id="STZ62151.1"/>
    </source>
</evidence>
<dbReference type="Proteomes" id="UP000254978">
    <property type="component" value="Unassembled WGS sequence"/>
</dbReference>
<dbReference type="InterPro" id="IPR040442">
    <property type="entry name" value="Pyrv_kinase-like_dom_sf"/>
</dbReference>
<dbReference type="AlphaFoldDB" id="A0A378TN11"/>
<sequence>MRPNQVRAALGAGRPAWGTWVQTRSVEAAEAAAATGYDFVVIDMQHGAHSIGEAADLIRAVNGHNVSAVVRLPECSPRLVSHLLDAGAHGVLAPELRSADDARRVVAAAQYAPAGTRGGCPTVQATAHGALPWAQYRAWAADEVMVWGLIETPEAVSAIAQIVETGLHAVVLGPFDLSVAMGHGGDVDHPEVVDALAAVTKTAAAAGVETVAVLFDEVPHVAAGARRWLDHGCRIITASSDRWCLTQGWAGALSRLRSLD</sequence>
<feature type="domain" description="HpcH/HpaI aldolase/citrate lyase" evidence="4">
    <location>
        <begin position="18"/>
        <end position="232"/>
    </location>
</feature>
<dbReference type="GO" id="GO:0005737">
    <property type="term" value="C:cytoplasm"/>
    <property type="evidence" value="ECO:0007669"/>
    <property type="project" value="TreeGrafter"/>
</dbReference>
<keyword evidence="6" id="KW-1185">Reference proteome</keyword>
<dbReference type="InterPro" id="IPR005000">
    <property type="entry name" value="Aldolase/citrate-lyase_domain"/>
</dbReference>
<dbReference type="EC" id="4.1.2.-" evidence="5"/>
<proteinExistence type="inferred from homology"/>
<evidence type="ECO:0000256" key="2">
    <source>
        <dbReference type="ARBA" id="ARBA00022723"/>
    </source>
</evidence>
<dbReference type="GO" id="GO:0046872">
    <property type="term" value="F:metal ion binding"/>
    <property type="evidence" value="ECO:0007669"/>
    <property type="project" value="UniProtKB-KW"/>
</dbReference>
<name>A0A378TN11_9MYCO</name>
<dbReference type="GO" id="GO:0016832">
    <property type="term" value="F:aldehyde-lyase activity"/>
    <property type="evidence" value="ECO:0007669"/>
    <property type="project" value="TreeGrafter"/>
</dbReference>
<keyword evidence="2" id="KW-0479">Metal-binding</keyword>
<keyword evidence="3 5" id="KW-0456">Lyase</keyword>
<dbReference type="EMBL" id="UGQT01000001">
    <property type="protein sequence ID" value="STZ62151.1"/>
    <property type="molecule type" value="Genomic_DNA"/>
</dbReference>
<evidence type="ECO:0000313" key="6">
    <source>
        <dbReference type="Proteomes" id="UP000254978"/>
    </source>
</evidence>
<organism evidence="5 6">
    <name type="scientific">Mycolicibacterium tokaiense</name>
    <dbReference type="NCBI Taxonomy" id="39695"/>
    <lineage>
        <taxon>Bacteria</taxon>
        <taxon>Bacillati</taxon>
        <taxon>Actinomycetota</taxon>
        <taxon>Actinomycetes</taxon>
        <taxon>Mycobacteriales</taxon>
        <taxon>Mycobacteriaceae</taxon>
        <taxon>Mycolicibacterium</taxon>
    </lineage>
</organism>
<comment type="similarity">
    <text evidence="1">Belongs to the HpcH/HpaI aldolase family.</text>
</comment>
<reference evidence="5 6" key="1">
    <citation type="submission" date="2018-06" db="EMBL/GenBank/DDBJ databases">
        <authorList>
            <consortium name="Pathogen Informatics"/>
            <person name="Doyle S."/>
        </authorList>
    </citation>
    <scope>NUCLEOTIDE SEQUENCE [LARGE SCALE GENOMIC DNA]</scope>
    <source>
        <strain evidence="5 6">NCTC10821</strain>
    </source>
</reference>